<organism evidence="1 2">
    <name type="scientific">Smallanthus sonchifolius</name>
    <dbReference type="NCBI Taxonomy" id="185202"/>
    <lineage>
        <taxon>Eukaryota</taxon>
        <taxon>Viridiplantae</taxon>
        <taxon>Streptophyta</taxon>
        <taxon>Embryophyta</taxon>
        <taxon>Tracheophyta</taxon>
        <taxon>Spermatophyta</taxon>
        <taxon>Magnoliopsida</taxon>
        <taxon>eudicotyledons</taxon>
        <taxon>Gunneridae</taxon>
        <taxon>Pentapetalae</taxon>
        <taxon>asterids</taxon>
        <taxon>campanulids</taxon>
        <taxon>Asterales</taxon>
        <taxon>Asteraceae</taxon>
        <taxon>Asteroideae</taxon>
        <taxon>Heliantheae alliance</taxon>
        <taxon>Millerieae</taxon>
        <taxon>Smallanthus</taxon>
    </lineage>
</organism>
<accession>A0ACB9EUZ4</accession>
<reference evidence="2" key="1">
    <citation type="journal article" date="2022" name="Mol. Ecol. Resour.">
        <title>The genomes of chicory, endive, great burdock and yacon provide insights into Asteraceae palaeo-polyploidization history and plant inulin production.</title>
        <authorList>
            <person name="Fan W."/>
            <person name="Wang S."/>
            <person name="Wang H."/>
            <person name="Wang A."/>
            <person name="Jiang F."/>
            <person name="Liu H."/>
            <person name="Zhao H."/>
            <person name="Xu D."/>
            <person name="Zhang Y."/>
        </authorList>
    </citation>
    <scope>NUCLEOTIDE SEQUENCE [LARGE SCALE GENOMIC DNA]</scope>
    <source>
        <strain evidence="2">cv. Yunnan</strain>
    </source>
</reference>
<dbReference type="EMBL" id="CM042034">
    <property type="protein sequence ID" value="KAI3762440.1"/>
    <property type="molecule type" value="Genomic_DNA"/>
</dbReference>
<dbReference type="Proteomes" id="UP001056120">
    <property type="component" value="Linkage Group LG17"/>
</dbReference>
<name>A0ACB9EUZ4_9ASTR</name>
<proteinExistence type="predicted"/>
<keyword evidence="2" id="KW-1185">Reference proteome</keyword>
<evidence type="ECO:0000313" key="2">
    <source>
        <dbReference type="Proteomes" id="UP001056120"/>
    </source>
</evidence>
<protein>
    <submittedName>
        <fullName evidence="1">Uncharacterized protein</fullName>
    </submittedName>
</protein>
<gene>
    <name evidence="1" type="ORF">L1987_52870</name>
</gene>
<reference evidence="1 2" key="2">
    <citation type="journal article" date="2022" name="Mol. Ecol. Resour.">
        <title>The genomes of chicory, endive, great burdock and yacon provide insights into Asteraceae paleo-polyploidization history and plant inulin production.</title>
        <authorList>
            <person name="Fan W."/>
            <person name="Wang S."/>
            <person name="Wang H."/>
            <person name="Wang A."/>
            <person name="Jiang F."/>
            <person name="Liu H."/>
            <person name="Zhao H."/>
            <person name="Xu D."/>
            <person name="Zhang Y."/>
        </authorList>
    </citation>
    <scope>NUCLEOTIDE SEQUENCE [LARGE SCALE GENOMIC DNA]</scope>
    <source>
        <strain evidence="2">cv. Yunnan</strain>
        <tissue evidence="1">Leaves</tissue>
    </source>
</reference>
<comment type="caution">
    <text evidence="1">The sequence shown here is derived from an EMBL/GenBank/DDBJ whole genome shotgun (WGS) entry which is preliminary data.</text>
</comment>
<sequence length="84" mass="10171">MGNRVRQLVKIGGYWVRSTRTSSLFQQHTLMLLVCQEKNQWLLRNNLFRFVDPLRVQLVYKTPANLYCPYLRFCVRDKSFQQKM</sequence>
<evidence type="ECO:0000313" key="1">
    <source>
        <dbReference type="EMBL" id="KAI3762440.1"/>
    </source>
</evidence>